<evidence type="ECO:0000313" key="3">
    <source>
        <dbReference type="EMBL" id="KUL30853.1"/>
    </source>
</evidence>
<organism evidence="3 4">
    <name type="scientific">Actinoplanes awajinensis subsp. mycoplanecinus</name>
    <dbReference type="NCBI Taxonomy" id="135947"/>
    <lineage>
        <taxon>Bacteria</taxon>
        <taxon>Bacillati</taxon>
        <taxon>Actinomycetota</taxon>
        <taxon>Actinomycetes</taxon>
        <taxon>Micromonosporales</taxon>
        <taxon>Micromonosporaceae</taxon>
        <taxon>Actinoplanes</taxon>
    </lineage>
</organism>
<accession>A0A101JPM6</accession>
<dbReference type="AlphaFoldDB" id="A0A101JPM6"/>
<dbReference type="Pfam" id="PF01526">
    <property type="entry name" value="DDE_Tnp_Tn3"/>
    <property type="match status" value="1"/>
</dbReference>
<dbReference type="InterPro" id="IPR002513">
    <property type="entry name" value="Tn3_Tnp_DDE_dom"/>
</dbReference>
<dbReference type="Proteomes" id="UP000053244">
    <property type="component" value="Unassembled WGS sequence"/>
</dbReference>
<evidence type="ECO:0000259" key="2">
    <source>
        <dbReference type="Pfam" id="PF13700"/>
    </source>
</evidence>
<name>A0A101JPM6_9ACTN</name>
<dbReference type="Pfam" id="PF13700">
    <property type="entry name" value="DUF4158"/>
    <property type="match status" value="1"/>
</dbReference>
<feature type="domain" description="DUF4158" evidence="2">
    <location>
        <begin position="1"/>
        <end position="167"/>
    </location>
</feature>
<reference evidence="3 4" key="1">
    <citation type="submission" date="2015-10" db="EMBL/GenBank/DDBJ databases">
        <authorList>
            <person name="Gilbert D.G."/>
        </authorList>
    </citation>
    <scope>NUCLEOTIDE SEQUENCE [LARGE SCALE GENOMIC DNA]</scope>
    <source>
        <strain evidence="3 4">NRRL B-16712</strain>
    </source>
</reference>
<feature type="domain" description="Tn3 transposase DDE" evidence="1">
    <location>
        <begin position="447"/>
        <end position="610"/>
    </location>
</feature>
<evidence type="ECO:0000313" key="4">
    <source>
        <dbReference type="Proteomes" id="UP000053244"/>
    </source>
</evidence>
<dbReference type="GO" id="GO:0006313">
    <property type="term" value="P:DNA transposition"/>
    <property type="evidence" value="ECO:0007669"/>
    <property type="project" value="InterPro"/>
</dbReference>
<comment type="caution">
    <text evidence="3">The sequence shown here is derived from an EMBL/GenBank/DDBJ whole genome shotgun (WGS) entry which is preliminary data.</text>
</comment>
<protein>
    <recommendedName>
        <fullName evidence="5">Transposase</fullName>
    </recommendedName>
</protein>
<evidence type="ECO:0008006" key="5">
    <source>
        <dbReference type="Google" id="ProtNLM"/>
    </source>
</evidence>
<evidence type="ECO:0000259" key="1">
    <source>
        <dbReference type="Pfam" id="PF01526"/>
    </source>
</evidence>
<keyword evidence="4" id="KW-1185">Reference proteome</keyword>
<gene>
    <name evidence="3" type="ORF">ADL15_23105</name>
</gene>
<sequence length="620" mass="68249">MTDEQIAQFGRFAAAPPDQATLEQFFFLDDADRDLIAKRRGDHNRLGFALQLVTVRWLGTFLTDPLDVPLVVLDYVATQVEVADPSCVKRYTEREKTRLEHQWEIAQVGGFVSFASAQESLVQWLDRQAWTTGDGPKALFVAAVAWLRTHKVLLPGVTPLVELVAEVRQAAETRLFDQLAGVVSVDQARLLESVLQVPEGQRRSQLDLWRRGERSTTGRGMVAALTRVASIAGLGMRRVDVTGVPTRRVIELARYGMAAKAPKLARHPYRRRLATVLATVRWLKVTATDDALELFDVFMSNELIGRASKASDKDKLRRQPGYARHAAVLRAAVQVLLESDEWGEGIPVEVVWDAIETAVGSRDRLRAAVDGVAEMIPPAGADPDGQWRAAVVERFATVRPFLRMLCEVVEFGATAGAAADFGHAAERADPEGLRRCAQGGCGSGAGRVVVPVRTADARANPKYFARKRGVTWLNMISDQAIGLAGKVLSGTPRDTLNVVDLVYNPDGGPQPEVLITDAGSYSDVVFGIVTLLGFDYRPVLADLPDTKLWRVDARADYGVLDKAARGRVDLDKIRRHWPDVLRVIASVHTREISAHDVIRVLQHDGPAHRPRRGGRALRAH</sequence>
<proteinExistence type="predicted"/>
<dbReference type="InterPro" id="IPR025296">
    <property type="entry name" value="DUF4158"/>
</dbReference>
<dbReference type="EMBL" id="LLZH01000234">
    <property type="protein sequence ID" value="KUL30853.1"/>
    <property type="molecule type" value="Genomic_DNA"/>
</dbReference>
<dbReference type="GO" id="GO:0004803">
    <property type="term" value="F:transposase activity"/>
    <property type="evidence" value="ECO:0007669"/>
    <property type="project" value="InterPro"/>
</dbReference>